<protein>
    <submittedName>
        <fullName evidence="2">Helix-turn-helix domain-containing protein</fullName>
    </submittedName>
</protein>
<dbReference type="Gene3D" id="1.10.260.40">
    <property type="entry name" value="lambda repressor-like DNA-binding domains"/>
    <property type="match status" value="1"/>
</dbReference>
<dbReference type="Proteomes" id="UP000296468">
    <property type="component" value="Chromosome"/>
</dbReference>
<dbReference type="SUPFAM" id="SSF47413">
    <property type="entry name" value="lambda repressor-like DNA-binding domains"/>
    <property type="match status" value="1"/>
</dbReference>
<dbReference type="RefSeq" id="WP_099313149.1">
    <property type="nucleotide sequence ID" value="NZ_CP035088.1"/>
</dbReference>
<reference evidence="2 3" key="1">
    <citation type="journal article" date="2019" name="Front. Microbiol.">
        <title>In silico and Genetic Analyses of Cyclic Lipopeptide Synthetic Gene Clusters in Pseudomonas sp. 11K1.</title>
        <authorList>
            <person name="Zhao H."/>
            <person name="Liu Y.P."/>
            <person name="Zhang L.Q."/>
        </authorList>
    </citation>
    <scope>NUCLEOTIDE SEQUENCE [LARGE SCALE GENOMIC DNA]</scope>
    <source>
        <strain evidence="2 3">11K1</strain>
    </source>
</reference>
<evidence type="ECO:0000313" key="3">
    <source>
        <dbReference type="Proteomes" id="UP000296468"/>
    </source>
</evidence>
<proteinExistence type="predicted"/>
<evidence type="ECO:0000313" key="2">
    <source>
        <dbReference type="EMBL" id="QBZ91282.1"/>
    </source>
</evidence>
<dbReference type="PROSITE" id="PS50943">
    <property type="entry name" value="HTH_CROC1"/>
    <property type="match status" value="1"/>
</dbReference>
<name>A0A4P7PLD5_9PSED</name>
<dbReference type="KEGG" id="pvk:EPZ47_22130"/>
<dbReference type="EMBL" id="CP035088">
    <property type="protein sequence ID" value="QBZ91282.1"/>
    <property type="molecule type" value="Genomic_DNA"/>
</dbReference>
<accession>A0A4P7PLD5</accession>
<dbReference type="SMART" id="SM00530">
    <property type="entry name" value="HTH_XRE"/>
    <property type="match status" value="1"/>
</dbReference>
<dbReference type="CDD" id="cd00093">
    <property type="entry name" value="HTH_XRE"/>
    <property type="match status" value="1"/>
</dbReference>
<dbReference type="GO" id="GO:0003677">
    <property type="term" value="F:DNA binding"/>
    <property type="evidence" value="ECO:0007669"/>
    <property type="project" value="InterPro"/>
</dbReference>
<evidence type="ECO:0000259" key="1">
    <source>
        <dbReference type="PROSITE" id="PS50943"/>
    </source>
</evidence>
<dbReference type="InterPro" id="IPR010982">
    <property type="entry name" value="Lambda_DNA-bd_dom_sf"/>
</dbReference>
<organism evidence="2 3">
    <name type="scientific">Pseudomonas viciae</name>
    <dbReference type="NCBI Taxonomy" id="2505979"/>
    <lineage>
        <taxon>Bacteria</taxon>
        <taxon>Pseudomonadati</taxon>
        <taxon>Pseudomonadota</taxon>
        <taxon>Gammaproteobacteria</taxon>
        <taxon>Pseudomonadales</taxon>
        <taxon>Pseudomonadaceae</taxon>
        <taxon>Pseudomonas</taxon>
    </lineage>
</organism>
<sequence length="133" mass="14456">MSLKTAFASVLKATRTARGLSQKNLAEVSSRTYISKLERAQCSPTLEMMSALSVPLNLSPLTLIAMTMSVETGHSVASIVNRIEDDLAELAQAGINEGLQVLAPAKPHKTKAFSLQGRQPMKSHKQTEFLFLE</sequence>
<feature type="domain" description="HTH cro/C1-type" evidence="1">
    <location>
        <begin position="11"/>
        <end position="63"/>
    </location>
</feature>
<dbReference type="InterPro" id="IPR001387">
    <property type="entry name" value="Cro/C1-type_HTH"/>
</dbReference>
<gene>
    <name evidence="2" type="ORF">EPZ47_22130</name>
</gene>
<dbReference type="AlphaFoldDB" id="A0A4P7PLD5"/>
<dbReference type="Pfam" id="PF01381">
    <property type="entry name" value="HTH_3"/>
    <property type="match status" value="1"/>
</dbReference>
<dbReference type="OrthoDB" id="8527218at2"/>